<proteinExistence type="inferred from homology"/>
<comment type="subcellular location">
    <subcellularLocation>
        <location evidence="1">Secreted</location>
    </subcellularLocation>
</comment>
<evidence type="ECO:0000256" key="5">
    <source>
        <dbReference type="ARBA" id="ARBA00023180"/>
    </source>
</evidence>
<name>A0A078A4H8_STYLE</name>
<evidence type="ECO:0000256" key="1">
    <source>
        <dbReference type="ARBA" id="ARBA00004613"/>
    </source>
</evidence>
<evidence type="ECO:0000256" key="4">
    <source>
        <dbReference type="ARBA" id="ARBA00022801"/>
    </source>
</evidence>
<dbReference type="Pfam" id="PF00149">
    <property type="entry name" value="Metallophos"/>
    <property type="match status" value="1"/>
</dbReference>
<keyword evidence="9" id="KW-1185">Reference proteome</keyword>
<dbReference type="GO" id="GO:0016787">
    <property type="term" value="F:hydrolase activity"/>
    <property type="evidence" value="ECO:0007669"/>
    <property type="project" value="UniProtKB-KW"/>
</dbReference>
<evidence type="ECO:0000256" key="3">
    <source>
        <dbReference type="ARBA" id="ARBA00022525"/>
    </source>
</evidence>
<evidence type="ECO:0000313" key="8">
    <source>
        <dbReference type="EMBL" id="CDW76799.1"/>
    </source>
</evidence>
<dbReference type="Proteomes" id="UP000039865">
    <property type="component" value="Unassembled WGS sequence"/>
</dbReference>
<dbReference type="SUPFAM" id="SSF56300">
    <property type="entry name" value="Metallo-dependent phosphatases"/>
    <property type="match status" value="1"/>
</dbReference>
<dbReference type="PANTHER" id="PTHR10340">
    <property type="entry name" value="SPHINGOMYELIN PHOSPHODIESTERASE"/>
    <property type="match status" value="1"/>
</dbReference>
<dbReference type="InParanoid" id="A0A078A4H8"/>
<evidence type="ECO:0000259" key="7">
    <source>
        <dbReference type="Pfam" id="PF19272"/>
    </source>
</evidence>
<feature type="domain" description="Sphingomyelin phosphodiesterase C-terminal" evidence="7">
    <location>
        <begin position="282"/>
        <end position="398"/>
    </location>
</feature>
<evidence type="ECO:0000259" key="6">
    <source>
        <dbReference type="Pfam" id="PF00149"/>
    </source>
</evidence>
<organism evidence="8 9">
    <name type="scientific">Stylonychia lemnae</name>
    <name type="common">Ciliate</name>
    <dbReference type="NCBI Taxonomy" id="5949"/>
    <lineage>
        <taxon>Eukaryota</taxon>
        <taxon>Sar</taxon>
        <taxon>Alveolata</taxon>
        <taxon>Ciliophora</taxon>
        <taxon>Intramacronucleata</taxon>
        <taxon>Spirotrichea</taxon>
        <taxon>Stichotrichia</taxon>
        <taxon>Sporadotrichida</taxon>
        <taxon>Oxytrichidae</taxon>
        <taxon>Stylonychinae</taxon>
        <taxon>Stylonychia</taxon>
    </lineage>
</organism>
<keyword evidence="4" id="KW-0378">Hydrolase</keyword>
<evidence type="ECO:0000256" key="2">
    <source>
        <dbReference type="ARBA" id="ARBA00008234"/>
    </source>
</evidence>
<evidence type="ECO:0000313" key="9">
    <source>
        <dbReference type="Proteomes" id="UP000039865"/>
    </source>
</evidence>
<dbReference type="InterPro" id="IPR045473">
    <property type="entry name" value="ASM_C"/>
</dbReference>
<accession>A0A078A4H8</accession>
<dbReference type="AlphaFoldDB" id="A0A078A4H8"/>
<dbReference type="InterPro" id="IPR029052">
    <property type="entry name" value="Metallo-depent_PP-like"/>
</dbReference>
<dbReference type="PANTHER" id="PTHR10340:SF57">
    <property type="entry name" value="METALLOPHOS DOMAIN-CONTAINING PROTEIN"/>
    <property type="match status" value="1"/>
</dbReference>
<keyword evidence="5" id="KW-0325">Glycoprotein</keyword>
<keyword evidence="3" id="KW-0964">Secreted</keyword>
<gene>
    <name evidence="8" type="primary">Contig5715.g6112</name>
    <name evidence="8" type="ORF">STYLEM_5762</name>
</gene>
<reference evidence="8 9" key="1">
    <citation type="submission" date="2014-06" db="EMBL/GenBank/DDBJ databases">
        <authorList>
            <person name="Swart Estienne"/>
        </authorList>
    </citation>
    <scope>NUCLEOTIDE SEQUENCE [LARGE SCALE GENOMIC DNA]</scope>
    <source>
        <strain evidence="8 9">130c</strain>
    </source>
</reference>
<protein>
    <submittedName>
        <fullName evidence="8">Saposin b domain-containing protein</fullName>
    </submittedName>
</protein>
<dbReference type="OrthoDB" id="282973at2759"/>
<feature type="domain" description="Calcineurin-like phosphoesterase" evidence="6">
    <location>
        <begin position="53"/>
        <end position="257"/>
    </location>
</feature>
<sequence length="419" mass="48549">MHLDFQYKEGTSNTCDKVICCRAINGFPSDTNIQSGQYGEYKCDSPIKLLTSMADYINNVVQPDVIIWTGDSVPHSESMGIGFEEKKSYFQWINQFLKSNFTNIPLYPTIGNHDYSKTNFEDFTRQEPLFQYLQTDWSYWLDASAMALFKQKGYYKQVLKLKGGRTFSNIYIIGLNTEVCYFYNFYLFSQRNDPGDLLNWLDITLTDLEANYKIAILIGHIPPNGMDCNNGWSSRYKAITDRFQHIIRFSAYGHSHKEWHNNARAVISAKPIGVQYQTGSITPLKNNNPSFRVYEVDDQYFVPLKVHTYSMDISAANPQWAYDHELKQHYSLTNLSPSSFDDLSVRILNTESLGLKYTQTQSSQALAQLITSCDIICRFLIYCQIRQNTFYDYLSCLGINKSQVIFGQVEFLFDPWFQF</sequence>
<dbReference type="InterPro" id="IPR004843">
    <property type="entry name" value="Calcineurin-like_PHP"/>
</dbReference>
<dbReference type="OMA" id="GNFWHIT"/>
<comment type="similarity">
    <text evidence="2">Belongs to the acid sphingomyelinase family.</text>
</comment>
<dbReference type="Pfam" id="PF19272">
    <property type="entry name" value="ASMase_C"/>
    <property type="match status" value="1"/>
</dbReference>
<dbReference type="GO" id="GO:0005576">
    <property type="term" value="C:extracellular region"/>
    <property type="evidence" value="ECO:0007669"/>
    <property type="project" value="UniProtKB-SubCell"/>
</dbReference>
<dbReference type="EMBL" id="CCKQ01005551">
    <property type="protein sequence ID" value="CDW76799.1"/>
    <property type="molecule type" value="Genomic_DNA"/>
</dbReference>
<dbReference type="Gene3D" id="3.60.21.10">
    <property type="match status" value="1"/>
</dbReference>